<proteinExistence type="predicted"/>
<sequence length="73" mass="8089">MCQPHLNPRAAQHMQIGTSVKKYGKISKPNANPHNTHLHLSHETSKGNAIGSYVQHITGIPQMVRNAEVEPRT</sequence>
<protein>
    <submittedName>
        <fullName evidence="2">Uncharacterized protein</fullName>
    </submittedName>
</protein>
<reference evidence="3" key="1">
    <citation type="journal article" date="2017" name="Genome Biol.">
        <title>Comparative genomics reveals high biological diversity and specific adaptations in the industrially and medically important fungal genus Aspergillus.</title>
        <authorList>
            <person name="de Vries R.P."/>
            <person name="Riley R."/>
            <person name="Wiebenga A."/>
            <person name="Aguilar-Osorio G."/>
            <person name="Amillis S."/>
            <person name="Uchima C.A."/>
            <person name="Anderluh G."/>
            <person name="Asadollahi M."/>
            <person name="Askin M."/>
            <person name="Barry K."/>
            <person name="Battaglia E."/>
            <person name="Bayram O."/>
            <person name="Benocci T."/>
            <person name="Braus-Stromeyer S.A."/>
            <person name="Caldana C."/>
            <person name="Canovas D."/>
            <person name="Cerqueira G.C."/>
            <person name="Chen F."/>
            <person name="Chen W."/>
            <person name="Choi C."/>
            <person name="Clum A."/>
            <person name="Dos Santos R.A."/>
            <person name="Damasio A.R."/>
            <person name="Diallinas G."/>
            <person name="Emri T."/>
            <person name="Fekete E."/>
            <person name="Flipphi M."/>
            <person name="Freyberg S."/>
            <person name="Gallo A."/>
            <person name="Gournas C."/>
            <person name="Habgood R."/>
            <person name="Hainaut M."/>
            <person name="Harispe M.L."/>
            <person name="Henrissat B."/>
            <person name="Hilden K.S."/>
            <person name="Hope R."/>
            <person name="Hossain A."/>
            <person name="Karabika E."/>
            <person name="Karaffa L."/>
            <person name="Karanyi Z."/>
            <person name="Krasevec N."/>
            <person name="Kuo A."/>
            <person name="Kusch H."/>
            <person name="LaButti K."/>
            <person name="Lagendijk E.L."/>
            <person name="Lapidus A."/>
            <person name="Levasseur A."/>
            <person name="Lindquist E."/>
            <person name="Lipzen A."/>
            <person name="Logrieco A.F."/>
            <person name="MacCabe A."/>
            <person name="Maekelae M.R."/>
            <person name="Malavazi I."/>
            <person name="Melin P."/>
            <person name="Meyer V."/>
            <person name="Mielnichuk N."/>
            <person name="Miskei M."/>
            <person name="Molnar A.P."/>
            <person name="Mule G."/>
            <person name="Ngan C.Y."/>
            <person name="Orejas M."/>
            <person name="Orosz E."/>
            <person name="Ouedraogo J.P."/>
            <person name="Overkamp K.M."/>
            <person name="Park H.-S."/>
            <person name="Perrone G."/>
            <person name="Piumi F."/>
            <person name="Punt P.J."/>
            <person name="Ram A.F."/>
            <person name="Ramon A."/>
            <person name="Rauscher S."/>
            <person name="Record E."/>
            <person name="Riano-Pachon D.M."/>
            <person name="Robert V."/>
            <person name="Roehrig J."/>
            <person name="Ruller R."/>
            <person name="Salamov A."/>
            <person name="Salih N.S."/>
            <person name="Samson R.A."/>
            <person name="Sandor E."/>
            <person name="Sanguinetti M."/>
            <person name="Schuetze T."/>
            <person name="Sepcic K."/>
            <person name="Shelest E."/>
            <person name="Sherlock G."/>
            <person name="Sophianopoulou V."/>
            <person name="Squina F.M."/>
            <person name="Sun H."/>
            <person name="Susca A."/>
            <person name="Todd R.B."/>
            <person name="Tsang A."/>
            <person name="Unkles S.E."/>
            <person name="van de Wiele N."/>
            <person name="van Rossen-Uffink D."/>
            <person name="Oliveira J.V."/>
            <person name="Vesth T.C."/>
            <person name="Visser J."/>
            <person name="Yu J.-H."/>
            <person name="Zhou M."/>
            <person name="Andersen M.R."/>
            <person name="Archer D.B."/>
            <person name="Baker S.E."/>
            <person name="Benoit I."/>
            <person name="Brakhage A.A."/>
            <person name="Braus G.H."/>
            <person name="Fischer R."/>
            <person name="Frisvad J.C."/>
            <person name="Goldman G.H."/>
            <person name="Houbraken J."/>
            <person name="Oakley B."/>
            <person name="Pocsi I."/>
            <person name="Scazzocchio C."/>
            <person name="Seiboth B."/>
            <person name="vanKuyk P.A."/>
            <person name="Wortman J."/>
            <person name="Dyer P.S."/>
            <person name="Grigoriev I.V."/>
        </authorList>
    </citation>
    <scope>NUCLEOTIDE SEQUENCE [LARGE SCALE GENOMIC DNA]</scope>
    <source>
        <strain evidence="3">CBS 134.48</strain>
    </source>
</reference>
<feature type="region of interest" description="Disordered" evidence="1">
    <location>
        <begin position="24"/>
        <end position="44"/>
    </location>
</feature>
<organism evidence="2 3">
    <name type="scientific">Aspergillus tubingensis (strain CBS 134.48)</name>
    <dbReference type="NCBI Taxonomy" id="767770"/>
    <lineage>
        <taxon>Eukaryota</taxon>
        <taxon>Fungi</taxon>
        <taxon>Dikarya</taxon>
        <taxon>Ascomycota</taxon>
        <taxon>Pezizomycotina</taxon>
        <taxon>Eurotiomycetes</taxon>
        <taxon>Eurotiomycetidae</taxon>
        <taxon>Eurotiales</taxon>
        <taxon>Aspergillaceae</taxon>
        <taxon>Aspergillus</taxon>
        <taxon>Aspergillus subgen. Circumdati</taxon>
    </lineage>
</organism>
<keyword evidence="3" id="KW-1185">Reference proteome</keyword>
<dbReference type="AlphaFoldDB" id="A0A1L9N9W1"/>
<evidence type="ECO:0000313" key="3">
    <source>
        <dbReference type="Proteomes" id="UP000184304"/>
    </source>
</evidence>
<evidence type="ECO:0000313" key="2">
    <source>
        <dbReference type="EMBL" id="OJI86090.1"/>
    </source>
</evidence>
<gene>
    <name evidence="2" type="ORF">ASPTUDRAFT_115764</name>
</gene>
<accession>A0A1L9N9W1</accession>
<dbReference type="VEuPathDB" id="FungiDB:ASPTUDRAFT_115764"/>
<dbReference type="EMBL" id="KV878187">
    <property type="protein sequence ID" value="OJI86090.1"/>
    <property type="molecule type" value="Genomic_DNA"/>
</dbReference>
<dbReference type="Proteomes" id="UP000184304">
    <property type="component" value="Unassembled WGS sequence"/>
</dbReference>
<name>A0A1L9N9W1_ASPTC</name>
<evidence type="ECO:0000256" key="1">
    <source>
        <dbReference type="SAM" id="MobiDB-lite"/>
    </source>
</evidence>